<dbReference type="Proteomes" id="UP000013523">
    <property type="component" value="Chromosome"/>
</dbReference>
<sequence length="98" mass="11639">MFDTEITEKVQNKLKDIDITKDINVDKVEIYQNLKDKEQWVIKIILDNGLEVKDVIHKEVFKMDNIVDRYIANHFTNAIKKAVIKHNQRDFKNGIIKK</sequence>
<proteinExistence type="predicted"/>
<accession>R4K2I4</accession>
<dbReference type="AlphaFoldDB" id="R4K2I4"/>
<protein>
    <submittedName>
        <fullName evidence="1">Uncharacterized protein</fullName>
    </submittedName>
</protein>
<name>R4K2I4_CLOPA</name>
<dbReference type="STRING" id="86416.Clopa_1893"/>
<reference evidence="1 2" key="1">
    <citation type="submission" date="2012-01" db="EMBL/GenBank/DDBJ databases">
        <title>Complete sequence of chromosome of Clostridium pasteurianum BC1.</title>
        <authorList>
            <consortium name="US DOE Joint Genome Institute"/>
            <person name="Lucas S."/>
            <person name="Han J."/>
            <person name="Lapidus A."/>
            <person name="Cheng J.-F."/>
            <person name="Goodwin L."/>
            <person name="Pitluck S."/>
            <person name="Peters L."/>
            <person name="Mikhailova N."/>
            <person name="Teshima H."/>
            <person name="Detter J.C."/>
            <person name="Han C."/>
            <person name="Tapia R."/>
            <person name="Land M."/>
            <person name="Hauser L."/>
            <person name="Kyrpides N."/>
            <person name="Ivanova N."/>
            <person name="Pagani I."/>
            <person name="Dunn J."/>
            <person name="Taghavi S."/>
            <person name="Francis A."/>
            <person name="van der Lelie D."/>
            <person name="Woyke T."/>
        </authorList>
    </citation>
    <scope>NUCLEOTIDE SEQUENCE [LARGE SCALE GENOMIC DNA]</scope>
    <source>
        <strain evidence="1 2">BC1</strain>
    </source>
</reference>
<dbReference type="EMBL" id="CP003261">
    <property type="protein sequence ID" value="AGK96793.1"/>
    <property type="molecule type" value="Genomic_DNA"/>
</dbReference>
<gene>
    <name evidence="1" type="ORF">Clopa_1893</name>
</gene>
<organism evidence="1 2">
    <name type="scientific">Clostridium pasteurianum BC1</name>
    <dbReference type="NCBI Taxonomy" id="86416"/>
    <lineage>
        <taxon>Bacteria</taxon>
        <taxon>Bacillati</taxon>
        <taxon>Bacillota</taxon>
        <taxon>Clostridia</taxon>
        <taxon>Eubacteriales</taxon>
        <taxon>Clostridiaceae</taxon>
        <taxon>Clostridium</taxon>
    </lineage>
</organism>
<dbReference type="KEGG" id="cpas:Clopa_1893"/>
<evidence type="ECO:0000313" key="1">
    <source>
        <dbReference type="EMBL" id="AGK96793.1"/>
    </source>
</evidence>
<evidence type="ECO:0000313" key="2">
    <source>
        <dbReference type="Proteomes" id="UP000013523"/>
    </source>
</evidence>
<keyword evidence="2" id="KW-1185">Reference proteome</keyword>
<dbReference type="PATRIC" id="fig|86416.3.peg.1864"/>
<dbReference type="RefSeq" id="WP_015615111.1">
    <property type="nucleotide sequence ID" value="NC_021182.1"/>
</dbReference>
<dbReference type="HOGENOM" id="CLU_2328807_0_0_9"/>